<protein>
    <submittedName>
        <fullName evidence="8">Aminotransferase class I and II</fullName>
    </submittedName>
</protein>
<keyword evidence="6" id="KW-0663">Pyridoxal phosphate</keyword>
<dbReference type="InterPro" id="IPR004839">
    <property type="entry name" value="Aminotransferase_I/II_large"/>
</dbReference>
<sequence length="415" mass="46315">MQSVDMAEKSGFRDVPFMGVIWVVHEAVQRGFWNGNPDWCNLGQGQPEIGDMEEAPNRLRTVTLEPEDQAYGPINGTDELRQAVADHYNRLYRSGKKPYTAENVGIAQGGRLMLSRVFGAVQGRMGYQVPDYTAYQDMMDYAGARLEPVLIPTSEENNFSIPSAEFATLADDLDSYLVSNPCNPTAQVIQGDELNSYCQTARKTGCTLIMDEFYSHFIYDGDKPASGPVSSAEFVDDPNTDPILVIDGLTKSFRYPGWRLGWVLGPPELIETLGRAASAIDGGPSRITQRMALQALEPGYAEQETSALRKMFSKKHNMMVERLTKMGIRCLPGNSTFYVWACVDQLPEGFNTGIDFFWKALDRQVMTVPGNFFDVNPGGARTDKPFDQWVRFSFGPPMDNVDLGLTRLEQMLREA</sequence>
<evidence type="ECO:0000256" key="3">
    <source>
        <dbReference type="ARBA" id="ARBA00011738"/>
    </source>
</evidence>
<evidence type="ECO:0000259" key="7">
    <source>
        <dbReference type="Pfam" id="PF00155"/>
    </source>
</evidence>
<comment type="similarity">
    <text evidence="2">Belongs to the class-I pyridoxal-phosphate-dependent aminotransferase family.</text>
</comment>
<evidence type="ECO:0000256" key="5">
    <source>
        <dbReference type="ARBA" id="ARBA00022679"/>
    </source>
</evidence>
<dbReference type="InterPro" id="IPR015424">
    <property type="entry name" value="PyrdxlP-dep_Trfase"/>
</dbReference>
<proteinExistence type="inferred from homology"/>
<feature type="domain" description="Aminotransferase class I/classII large" evidence="7">
    <location>
        <begin position="38"/>
        <end position="405"/>
    </location>
</feature>
<dbReference type="Pfam" id="PF00155">
    <property type="entry name" value="Aminotran_1_2"/>
    <property type="match status" value="1"/>
</dbReference>
<dbReference type="SUPFAM" id="SSF53383">
    <property type="entry name" value="PLP-dependent transferases"/>
    <property type="match status" value="1"/>
</dbReference>
<dbReference type="GO" id="GO:0030170">
    <property type="term" value="F:pyridoxal phosphate binding"/>
    <property type="evidence" value="ECO:0007669"/>
    <property type="project" value="InterPro"/>
</dbReference>
<dbReference type="PANTHER" id="PTHR46383">
    <property type="entry name" value="ASPARTATE AMINOTRANSFERASE"/>
    <property type="match status" value="1"/>
</dbReference>
<dbReference type="PANTHER" id="PTHR46383:SF1">
    <property type="entry name" value="ASPARTATE AMINOTRANSFERASE"/>
    <property type="match status" value="1"/>
</dbReference>
<evidence type="ECO:0000256" key="4">
    <source>
        <dbReference type="ARBA" id="ARBA00022576"/>
    </source>
</evidence>
<dbReference type="GO" id="GO:0006520">
    <property type="term" value="P:amino acid metabolic process"/>
    <property type="evidence" value="ECO:0007669"/>
    <property type="project" value="InterPro"/>
</dbReference>
<dbReference type="InterPro" id="IPR015421">
    <property type="entry name" value="PyrdxlP-dep_Trfase_major"/>
</dbReference>
<keyword evidence="5 8" id="KW-0808">Transferase</keyword>
<comment type="cofactor">
    <cofactor evidence="1">
        <name>pyridoxal 5'-phosphate</name>
        <dbReference type="ChEBI" id="CHEBI:597326"/>
    </cofactor>
</comment>
<evidence type="ECO:0000256" key="1">
    <source>
        <dbReference type="ARBA" id="ARBA00001933"/>
    </source>
</evidence>
<dbReference type="Gene3D" id="3.40.640.10">
    <property type="entry name" value="Type I PLP-dependent aspartate aminotransferase-like (Major domain)"/>
    <property type="match status" value="1"/>
</dbReference>
<dbReference type="EMBL" id="KF901129">
    <property type="protein sequence ID" value="AIF19102.1"/>
    <property type="molecule type" value="Genomic_DNA"/>
</dbReference>
<evidence type="ECO:0000256" key="2">
    <source>
        <dbReference type="ARBA" id="ARBA00007441"/>
    </source>
</evidence>
<name>A0A075HX21_9EURY</name>
<evidence type="ECO:0000313" key="8">
    <source>
        <dbReference type="EMBL" id="AIF19102.1"/>
    </source>
</evidence>
<dbReference type="GO" id="GO:0008483">
    <property type="term" value="F:transaminase activity"/>
    <property type="evidence" value="ECO:0007669"/>
    <property type="project" value="UniProtKB-KW"/>
</dbReference>
<keyword evidence="4 8" id="KW-0032">Aminotransferase</keyword>
<organism evidence="8">
    <name type="scientific">uncultured marine group II/III euryarchaeote KM3_85_D06</name>
    <dbReference type="NCBI Taxonomy" id="1456528"/>
    <lineage>
        <taxon>Archaea</taxon>
        <taxon>Methanobacteriati</taxon>
        <taxon>Methanobacteriota</taxon>
        <taxon>environmental samples</taxon>
    </lineage>
</organism>
<comment type="subunit">
    <text evidence="3">Homodimer.</text>
</comment>
<dbReference type="AlphaFoldDB" id="A0A075HX21"/>
<dbReference type="CDD" id="cd00609">
    <property type="entry name" value="AAT_like"/>
    <property type="match status" value="1"/>
</dbReference>
<reference evidence="8" key="1">
    <citation type="journal article" date="2014" name="Genome Biol. Evol.">
        <title>Pangenome evidence for extensive interdomain horizontal transfer affecting lineage core and shell genes in uncultured planktonic thaumarchaeota and euryarchaeota.</title>
        <authorList>
            <person name="Deschamps P."/>
            <person name="Zivanovic Y."/>
            <person name="Moreira D."/>
            <person name="Rodriguez-Valera F."/>
            <person name="Lopez-Garcia P."/>
        </authorList>
    </citation>
    <scope>NUCLEOTIDE SEQUENCE</scope>
</reference>
<dbReference type="InterPro" id="IPR050596">
    <property type="entry name" value="AspAT/PAT-like"/>
</dbReference>
<evidence type="ECO:0000256" key="6">
    <source>
        <dbReference type="ARBA" id="ARBA00022898"/>
    </source>
</evidence>
<accession>A0A075HX21</accession>